<keyword evidence="3" id="KW-1185">Reference proteome</keyword>
<comment type="caution">
    <text evidence="2">The sequence shown here is derived from an EMBL/GenBank/DDBJ whole genome shotgun (WGS) entry which is preliminary data.</text>
</comment>
<evidence type="ECO:0000313" key="3">
    <source>
        <dbReference type="Proteomes" id="UP000635606"/>
    </source>
</evidence>
<dbReference type="Proteomes" id="UP000635606">
    <property type="component" value="Unassembled WGS sequence"/>
</dbReference>
<dbReference type="AlphaFoldDB" id="A0A8J3ZUT8"/>
<proteinExistence type="predicted"/>
<gene>
    <name evidence="2" type="ORF">Voc01_049680</name>
</gene>
<sequence length="752" mass="85076">MAEPADDEDRTQPGQPDGEDTGTEDTAELPGGNTDPDTADEGSGSEEEPDGSGEEPSTAPRGGSRSDSGSRSDGARRSGPTRTRGHGDRDDLMPSQFGNLINIFQDQVRAGTIGQSGASPGDQRRRNTARKMNESEVTADLRYYCRPDRWGDAVERLQNDHVVVLCGRTGLGKRAGAVNLLREVTHGQLVVMSATSDLKHLAARKYQKDFGYLVINQVDTATSEDHDFAWRDIREQVRNANAYLVVTTVLAADTKVDSVRHFDWQRPDLHATLVGFLADHDVELDDEVIARVVAETTIECSMAEFADVARRLAEREPHEKILETFGETCARRVQDWFDEPREAREIVEVAVLAFIEGVSNRELDWMHRELAELLEKHGAMETRAKPARKGTDPPALVTGRRHRVLENSLMVERHVAGYTADRRVLEFRSRAYRRHVLIELSRRYPNPFWDAIAQWLCGIVLQQDQELRVAEGLALLAAVDFDEVEGAYLHPWSKGQILAPGQVTAVYTLWWMCYAEDTMPVALKIAKQWANHGTPKQRWAAAMVYSGELGACDPAHSIKQLWNLIIQSAQGYEEACYAMALLFATLTRSTEEAGKVLTTLERQLDRPITRPQDVQVVQRARVVLRDLLLLRDERKIPVTFVYLEKYLPDEPVRIHLIARLWASAISHQPFRKMVLESLWDGLSRLAKISDEPRELARQLGESIMTAMQSEQIDRFYRDFKAVDAYRRIRGKSKESLALIVLDVIERHYRKRR</sequence>
<evidence type="ECO:0000256" key="1">
    <source>
        <dbReference type="SAM" id="MobiDB-lite"/>
    </source>
</evidence>
<dbReference type="EMBL" id="BOPH01000072">
    <property type="protein sequence ID" value="GIJ70051.1"/>
    <property type="molecule type" value="Genomic_DNA"/>
</dbReference>
<organism evidence="2 3">
    <name type="scientific">Virgisporangium ochraceum</name>
    <dbReference type="NCBI Taxonomy" id="65505"/>
    <lineage>
        <taxon>Bacteria</taxon>
        <taxon>Bacillati</taxon>
        <taxon>Actinomycetota</taxon>
        <taxon>Actinomycetes</taxon>
        <taxon>Micromonosporales</taxon>
        <taxon>Micromonosporaceae</taxon>
        <taxon>Virgisporangium</taxon>
    </lineage>
</organism>
<feature type="compositionally biased region" description="Acidic residues" evidence="1">
    <location>
        <begin position="17"/>
        <end position="27"/>
    </location>
</feature>
<name>A0A8J3ZUT8_9ACTN</name>
<feature type="region of interest" description="Disordered" evidence="1">
    <location>
        <begin position="1"/>
        <end position="95"/>
    </location>
</feature>
<feature type="compositionally biased region" description="Acidic residues" evidence="1">
    <location>
        <begin position="37"/>
        <end position="53"/>
    </location>
</feature>
<protein>
    <submittedName>
        <fullName evidence="2">Uncharacterized protein</fullName>
    </submittedName>
</protein>
<dbReference type="RefSeq" id="WP_203929953.1">
    <property type="nucleotide sequence ID" value="NZ_BOPH01000072.1"/>
</dbReference>
<evidence type="ECO:0000313" key="2">
    <source>
        <dbReference type="EMBL" id="GIJ70051.1"/>
    </source>
</evidence>
<feature type="region of interest" description="Disordered" evidence="1">
    <location>
        <begin position="111"/>
        <end position="133"/>
    </location>
</feature>
<feature type="compositionally biased region" description="Low complexity" evidence="1">
    <location>
        <begin position="54"/>
        <end position="67"/>
    </location>
</feature>
<accession>A0A8J3ZUT8</accession>
<reference evidence="2" key="1">
    <citation type="submission" date="2021-01" db="EMBL/GenBank/DDBJ databases">
        <title>Whole genome shotgun sequence of Virgisporangium ochraceum NBRC 16418.</title>
        <authorList>
            <person name="Komaki H."/>
            <person name="Tamura T."/>
        </authorList>
    </citation>
    <scope>NUCLEOTIDE SEQUENCE</scope>
    <source>
        <strain evidence="2">NBRC 16418</strain>
    </source>
</reference>